<dbReference type="OrthoDB" id="10633008at2759"/>
<protein>
    <submittedName>
        <fullName evidence="3">Uncharacterized protein</fullName>
    </submittedName>
</protein>
<accession>A0A914AZE3</accession>
<feature type="transmembrane region" description="Helical" evidence="2">
    <location>
        <begin position="116"/>
        <end position="136"/>
    </location>
</feature>
<feature type="compositionally biased region" description="Polar residues" evidence="1">
    <location>
        <begin position="162"/>
        <end position="171"/>
    </location>
</feature>
<dbReference type="Proteomes" id="UP000887568">
    <property type="component" value="Unplaced"/>
</dbReference>
<keyword evidence="2" id="KW-0472">Membrane</keyword>
<organism evidence="3 4">
    <name type="scientific">Patiria miniata</name>
    <name type="common">Bat star</name>
    <name type="synonym">Asterina miniata</name>
    <dbReference type="NCBI Taxonomy" id="46514"/>
    <lineage>
        <taxon>Eukaryota</taxon>
        <taxon>Metazoa</taxon>
        <taxon>Echinodermata</taxon>
        <taxon>Eleutherozoa</taxon>
        <taxon>Asterozoa</taxon>
        <taxon>Asteroidea</taxon>
        <taxon>Valvatacea</taxon>
        <taxon>Valvatida</taxon>
        <taxon>Asterinidae</taxon>
        <taxon>Patiria</taxon>
    </lineage>
</organism>
<feature type="region of interest" description="Disordered" evidence="1">
    <location>
        <begin position="146"/>
        <end position="173"/>
    </location>
</feature>
<sequence length="322" mass="33884">MGVGARRGGRARRAHHRRQHRQRQRRRHHHHHHHRRTGAHHGARITFPFLFGGRHQRAHAGARTAGGAQTTVTITSSSDDSRPVRRSPASCLLSLVVTVFLLAGIIVPFAVPAVPFPIGITCTILFLLIIVAPFVSNVVQTRKARMGAEPDVEAPTPAEEVPTTSEGTNGTPAAYNTVWSTLTSMTYTAGPRVVVGGPNGATTTSTVFYGNSTINMDGVSIHNPGGMNGGQPNTGYAYDPPPSFTEATSYHQTATPEAGVVDDTSQGLRPDPAGYPAGHPAPGYPATQPDVAAGADSPESESALDEPLPPPPSYEEAVGGTA</sequence>
<dbReference type="RefSeq" id="XP_038068889.1">
    <property type="nucleotide sequence ID" value="XM_038212961.1"/>
</dbReference>
<feature type="region of interest" description="Disordered" evidence="1">
    <location>
        <begin position="1"/>
        <end position="40"/>
    </location>
</feature>
<name>A0A914AZE3_PATMI</name>
<feature type="transmembrane region" description="Helical" evidence="2">
    <location>
        <begin position="91"/>
        <end position="110"/>
    </location>
</feature>
<dbReference type="GeneID" id="119738200"/>
<keyword evidence="2" id="KW-1133">Transmembrane helix</keyword>
<evidence type="ECO:0000256" key="2">
    <source>
        <dbReference type="SAM" id="Phobius"/>
    </source>
</evidence>
<feature type="region of interest" description="Disordered" evidence="1">
    <location>
        <begin position="223"/>
        <end position="248"/>
    </location>
</feature>
<reference evidence="3" key="1">
    <citation type="submission" date="2022-11" db="UniProtKB">
        <authorList>
            <consortium name="EnsemblMetazoa"/>
        </authorList>
    </citation>
    <scope>IDENTIFICATION</scope>
</reference>
<feature type="compositionally biased region" description="Basic residues" evidence="1">
    <location>
        <begin position="7"/>
        <end position="40"/>
    </location>
</feature>
<feature type="compositionally biased region" description="Low complexity" evidence="1">
    <location>
        <begin position="61"/>
        <end position="78"/>
    </location>
</feature>
<evidence type="ECO:0000256" key="1">
    <source>
        <dbReference type="SAM" id="MobiDB-lite"/>
    </source>
</evidence>
<feature type="compositionally biased region" description="Low complexity" evidence="1">
    <location>
        <begin position="270"/>
        <end position="286"/>
    </location>
</feature>
<dbReference type="EnsemblMetazoa" id="XM_038212961.1">
    <property type="protein sequence ID" value="XP_038068889.1"/>
    <property type="gene ID" value="LOC119738200"/>
</dbReference>
<evidence type="ECO:0000313" key="3">
    <source>
        <dbReference type="EnsemblMetazoa" id="XP_038068889.1"/>
    </source>
</evidence>
<keyword evidence="2" id="KW-0812">Transmembrane</keyword>
<feature type="region of interest" description="Disordered" evidence="1">
    <location>
        <begin position="61"/>
        <end position="85"/>
    </location>
</feature>
<evidence type="ECO:0000313" key="4">
    <source>
        <dbReference type="Proteomes" id="UP000887568"/>
    </source>
</evidence>
<dbReference type="AlphaFoldDB" id="A0A914AZE3"/>
<dbReference type="OMA" id="HHRRANR"/>
<keyword evidence="4" id="KW-1185">Reference proteome</keyword>
<feature type="region of interest" description="Disordered" evidence="1">
    <location>
        <begin position="260"/>
        <end position="322"/>
    </location>
</feature>
<proteinExistence type="predicted"/>